<evidence type="ECO:0000256" key="2">
    <source>
        <dbReference type="ARBA" id="ARBA00022723"/>
    </source>
</evidence>
<feature type="binding site" evidence="8">
    <location>
        <position position="548"/>
    </location>
    <ligand>
        <name>Zn(2+)</name>
        <dbReference type="ChEBI" id="CHEBI:29105"/>
        <note>catalytic</note>
    </ligand>
</feature>
<evidence type="ECO:0000313" key="10">
    <source>
        <dbReference type="EMBL" id="CAL8071603.1"/>
    </source>
</evidence>
<comment type="caution">
    <text evidence="10">The sequence shown here is derived from an EMBL/GenBank/DDBJ whole genome shotgun (WGS) entry which is preliminary data.</text>
</comment>
<gene>
    <name evidence="10" type="ORF">ODALV1_LOCUS1795</name>
</gene>
<feature type="active site" evidence="8">
    <location>
        <position position="539"/>
    </location>
</feature>
<protein>
    <recommendedName>
        <fullName evidence="9">Peptidase M12B domain-containing protein</fullName>
    </recommendedName>
</protein>
<keyword evidence="5" id="KW-0482">Metalloprotease</keyword>
<comment type="caution">
    <text evidence="8">Lacks conserved residue(s) required for the propagation of feature annotation.</text>
</comment>
<reference evidence="10 11" key="1">
    <citation type="submission" date="2024-08" db="EMBL/GenBank/DDBJ databases">
        <authorList>
            <person name="Cucini C."/>
            <person name="Frati F."/>
        </authorList>
    </citation>
    <scope>NUCLEOTIDE SEQUENCE [LARGE SCALE GENOMIC DNA]</scope>
</reference>
<dbReference type="InterPro" id="IPR041645">
    <property type="entry name" value="ADAMTS_CR_2"/>
</dbReference>
<keyword evidence="4 8" id="KW-0862">Zinc</keyword>
<dbReference type="InterPro" id="IPR001590">
    <property type="entry name" value="Peptidase_M12B"/>
</dbReference>
<keyword evidence="2 8" id="KW-0479">Metal-binding</keyword>
<evidence type="ECO:0000256" key="4">
    <source>
        <dbReference type="ARBA" id="ARBA00022833"/>
    </source>
</evidence>
<evidence type="ECO:0000256" key="3">
    <source>
        <dbReference type="ARBA" id="ARBA00022801"/>
    </source>
</evidence>
<name>A0ABP1PTZ9_9HEXA</name>
<dbReference type="InterPro" id="IPR024079">
    <property type="entry name" value="MetalloPept_cat_dom_sf"/>
</dbReference>
<evidence type="ECO:0000256" key="8">
    <source>
        <dbReference type="PROSITE-ProRule" id="PRU00276"/>
    </source>
</evidence>
<organism evidence="10 11">
    <name type="scientific">Orchesella dallaii</name>
    <dbReference type="NCBI Taxonomy" id="48710"/>
    <lineage>
        <taxon>Eukaryota</taxon>
        <taxon>Metazoa</taxon>
        <taxon>Ecdysozoa</taxon>
        <taxon>Arthropoda</taxon>
        <taxon>Hexapoda</taxon>
        <taxon>Collembola</taxon>
        <taxon>Entomobryomorpha</taxon>
        <taxon>Entomobryoidea</taxon>
        <taxon>Orchesellidae</taxon>
        <taxon>Orchesellinae</taxon>
        <taxon>Orchesella</taxon>
    </lineage>
</organism>
<dbReference type="PANTHER" id="PTHR11905">
    <property type="entry name" value="ADAM A DISINTEGRIN AND METALLOPROTEASE DOMAIN"/>
    <property type="match status" value="1"/>
</dbReference>
<dbReference type="EMBL" id="CAXLJM020000006">
    <property type="protein sequence ID" value="CAL8071603.1"/>
    <property type="molecule type" value="Genomic_DNA"/>
</dbReference>
<evidence type="ECO:0000256" key="5">
    <source>
        <dbReference type="ARBA" id="ARBA00023049"/>
    </source>
</evidence>
<evidence type="ECO:0000256" key="1">
    <source>
        <dbReference type="ARBA" id="ARBA00022670"/>
    </source>
</evidence>
<dbReference type="Gene3D" id="3.40.390.10">
    <property type="entry name" value="Collagenase (Catalytic Domain)"/>
    <property type="match status" value="1"/>
</dbReference>
<evidence type="ECO:0000313" key="11">
    <source>
        <dbReference type="Proteomes" id="UP001642540"/>
    </source>
</evidence>
<dbReference type="SUPFAM" id="SSF55486">
    <property type="entry name" value="Metalloproteases ('zincins'), catalytic domain"/>
    <property type="match status" value="1"/>
</dbReference>
<evidence type="ECO:0000256" key="7">
    <source>
        <dbReference type="ARBA" id="ARBA00023180"/>
    </source>
</evidence>
<feature type="binding site" evidence="8">
    <location>
        <position position="538"/>
    </location>
    <ligand>
        <name>Zn(2+)</name>
        <dbReference type="ChEBI" id="CHEBI:29105"/>
        <note>catalytic</note>
    </ligand>
</feature>
<keyword evidence="3" id="KW-0378">Hydrolase</keyword>
<feature type="domain" description="Peptidase M12B" evidence="9">
    <location>
        <begin position="390"/>
        <end position="587"/>
    </location>
</feature>
<keyword evidence="1" id="KW-0645">Protease</keyword>
<dbReference type="PANTHER" id="PTHR11905:SF247">
    <property type="entry name" value="PEPTIDASE M12B DOMAIN-CONTAINING PROTEIN"/>
    <property type="match status" value="1"/>
</dbReference>
<dbReference type="Proteomes" id="UP001642540">
    <property type="component" value="Unassembled WGS sequence"/>
</dbReference>
<evidence type="ECO:0000256" key="6">
    <source>
        <dbReference type="ARBA" id="ARBA00023157"/>
    </source>
</evidence>
<keyword evidence="6" id="KW-1015">Disulfide bond</keyword>
<sequence length="708" mass="79343">MTSLICRRKRRKSKDESGSWLKNIYFLLIVQCALLLFICHVPVTESAIFPQNFMRRVIKNQLDRDDEATHSDQSTSWNSFAENGTEKWKRTGVRFLTRVNWENDDMGLGEIGIAANDFHIIELEPEEQRADYEAVTPRETLRIHLMRKSSVLHPKLKVIVRDGDNDYQWNPPNNASINCHFVGQVTSVPPLSSKKSTSSDPVNGIALLSACSSKSGFSGLIIMEDGRQWYIEPVSKGINKRRYKREMTRQSSEEFDTLDHVLLPHKELAGHLAAHVSDVLRVPLPQLEEAARLAALDADARRNIMMSHDWDDSGESMIGESSILTPFFHTGASLPFFGRSDRGRVQSKVNLAKKVTSSASTKKTSPSTLLTPLDVMETSASTSQESQQQRVVEIAVFTDEELFNKMKSKFTLDTTEQLKEYATSMVNMMDVMYQHATLGVDLRFRLVYLEVMKRKPGSLKTNGGKAKAYLSSFCDYAGEKNANSAQWDHALLLTGIDLHEEGVKTTAGLAWAGTMCYRYYSCSISEGLNFASAYITTHEIGHSLGMEHDGVGISDTCDSTKYIMSPTTGPGKVTWSPCSSSNLQDFIKYGTSELRGKSFGNKGRMISRPICLEELVARTKKSLDDDVPESDMKLPGEKYDANFQCSLGMGSFFKPHFERHKPPFDNICWILYCGNGTHAISTHPALEGTPCDRKKYCRSGQCVKRPDT</sequence>
<dbReference type="Gene3D" id="3.40.1620.60">
    <property type="match status" value="1"/>
</dbReference>
<keyword evidence="11" id="KW-1185">Reference proteome</keyword>
<feature type="binding site" evidence="8">
    <location>
        <position position="542"/>
    </location>
    <ligand>
        <name>Zn(2+)</name>
        <dbReference type="ChEBI" id="CHEBI:29105"/>
        <note>catalytic</note>
    </ligand>
</feature>
<evidence type="ECO:0000259" key="9">
    <source>
        <dbReference type="PROSITE" id="PS50215"/>
    </source>
</evidence>
<keyword evidence="7" id="KW-0325">Glycoprotein</keyword>
<dbReference type="PROSITE" id="PS50215">
    <property type="entry name" value="ADAM_MEPRO"/>
    <property type="match status" value="1"/>
</dbReference>
<proteinExistence type="predicted"/>
<dbReference type="Pfam" id="PF01421">
    <property type="entry name" value="Reprolysin"/>
    <property type="match status" value="1"/>
</dbReference>
<accession>A0ABP1PTZ9</accession>
<dbReference type="Pfam" id="PF17771">
    <property type="entry name" value="ADAMTS_CR_2"/>
    <property type="match status" value="1"/>
</dbReference>